<feature type="signal peptide" evidence="1">
    <location>
        <begin position="1"/>
        <end position="21"/>
    </location>
</feature>
<evidence type="ECO:0000313" key="3">
    <source>
        <dbReference type="Proteomes" id="UP000606935"/>
    </source>
</evidence>
<evidence type="ECO:0008006" key="4">
    <source>
        <dbReference type="Google" id="ProtNLM"/>
    </source>
</evidence>
<dbReference type="RefSeq" id="WP_188695545.1">
    <property type="nucleotide sequence ID" value="NZ_BMLS01000003.1"/>
</dbReference>
<gene>
    <name evidence="2" type="ORF">GCM10010982_25200</name>
</gene>
<dbReference type="EMBL" id="BMLS01000003">
    <property type="protein sequence ID" value="GGO70808.1"/>
    <property type="molecule type" value="Genomic_DNA"/>
</dbReference>
<reference evidence="2" key="2">
    <citation type="submission" date="2020-09" db="EMBL/GenBank/DDBJ databases">
        <authorList>
            <person name="Sun Q."/>
            <person name="Zhou Y."/>
        </authorList>
    </citation>
    <scope>NUCLEOTIDE SEQUENCE</scope>
    <source>
        <strain evidence="2">CGMCC 1.7086</strain>
    </source>
</reference>
<sequence length="262" mass="28950">MKAKSLVALAVLSTLSLGVNADSLITVVSQDVDGSETSKIYVASGKTAAVNARGQTDFIFDTKKNLAIALNHDDQQYVHVDAEQMQKMAEGLGQMQQQMQSMMEQQMQGMSEEEKAQMREMMGGLMPGGQSKEKVSIKETGKSDKINGYNCKWINLNRGDELLSEACVVSVKDVDMAEEDFATLIGFLDRMSEFASQMGDNDEMMLNQHLLGKKQVPVQIKDYEDGEIEVSTLSFAQKAAPKGVFAIPEGYQQMKMPEMVDY</sequence>
<keyword evidence="3" id="KW-1185">Reference proteome</keyword>
<comment type="caution">
    <text evidence="2">The sequence shown here is derived from an EMBL/GenBank/DDBJ whole genome shotgun (WGS) entry which is preliminary data.</text>
</comment>
<dbReference type="AlphaFoldDB" id="A0A917Z0N0"/>
<proteinExistence type="predicted"/>
<evidence type="ECO:0000256" key="1">
    <source>
        <dbReference type="SAM" id="SignalP"/>
    </source>
</evidence>
<keyword evidence="1" id="KW-0732">Signal</keyword>
<feature type="chain" id="PRO_5038000659" description="DUF4412 domain-containing protein" evidence="1">
    <location>
        <begin position="22"/>
        <end position="262"/>
    </location>
</feature>
<accession>A0A917Z0N0</accession>
<evidence type="ECO:0000313" key="2">
    <source>
        <dbReference type="EMBL" id="GGO70808.1"/>
    </source>
</evidence>
<name>A0A917Z0N0_9ALTE</name>
<dbReference type="Proteomes" id="UP000606935">
    <property type="component" value="Unassembled WGS sequence"/>
</dbReference>
<protein>
    <recommendedName>
        <fullName evidence="4">DUF4412 domain-containing protein</fullName>
    </recommendedName>
</protein>
<organism evidence="2 3">
    <name type="scientific">Bowmanella pacifica</name>
    <dbReference type="NCBI Taxonomy" id="502051"/>
    <lineage>
        <taxon>Bacteria</taxon>
        <taxon>Pseudomonadati</taxon>
        <taxon>Pseudomonadota</taxon>
        <taxon>Gammaproteobacteria</taxon>
        <taxon>Alteromonadales</taxon>
        <taxon>Alteromonadaceae</taxon>
        <taxon>Bowmanella</taxon>
    </lineage>
</organism>
<reference evidence="2" key="1">
    <citation type="journal article" date="2014" name="Int. J. Syst. Evol. Microbiol.">
        <title>Complete genome sequence of Corynebacterium casei LMG S-19264T (=DSM 44701T), isolated from a smear-ripened cheese.</title>
        <authorList>
            <consortium name="US DOE Joint Genome Institute (JGI-PGF)"/>
            <person name="Walter F."/>
            <person name="Albersmeier A."/>
            <person name="Kalinowski J."/>
            <person name="Ruckert C."/>
        </authorList>
    </citation>
    <scope>NUCLEOTIDE SEQUENCE</scope>
    <source>
        <strain evidence="2">CGMCC 1.7086</strain>
    </source>
</reference>